<feature type="transmembrane region" description="Helical" evidence="6">
    <location>
        <begin position="84"/>
        <end position="111"/>
    </location>
</feature>
<feature type="transmembrane region" description="Helical" evidence="6">
    <location>
        <begin position="403"/>
        <end position="424"/>
    </location>
</feature>
<organism evidence="7 8">
    <name type="scientific">Bacteroides xylanisolvens</name>
    <dbReference type="NCBI Taxonomy" id="371601"/>
    <lineage>
        <taxon>Bacteria</taxon>
        <taxon>Pseudomonadati</taxon>
        <taxon>Bacteroidota</taxon>
        <taxon>Bacteroidia</taxon>
        <taxon>Bacteroidales</taxon>
        <taxon>Bacteroidaceae</taxon>
        <taxon>Bacteroides</taxon>
    </lineage>
</organism>
<feature type="transmembrane region" description="Helical" evidence="6">
    <location>
        <begin position="343"/>
        <end position="365"/>
    </location>
</feature>
<evidence type="ECO:0000256" key="2">
    <source>
        <dbReference type="ARBA" id="ARBA00022475"/>
    </source>
</evidence>
<dbReference type="PANTHER" id="PTHR30250">
    <property type="entry name" value="PST FAMILY PREDICTED COLANIC ACID TRANSPORTER"/>
    <property type="match status" value="1"/>
</dbReference>
<feature type="transmembrane region" description="Helical" evidence="6">
    <location>
        <begin position="313"/>
        <end position="337"/>
    </location>
</feature>
<dbReference type="RefSeq" id="WP_117683976.1">
    <property type="nucleotide sequence ID" value="NZ_JADNHC010000007.1"/>
</dbReference>
<keyword evidence="4 6" id="KW-1133">Transmembrane helix</keyword>
<feature type="transmembrane region" description="Helical" evidence="6">
    <location>
        <begin position="12"/>
        <end position="29"/>
    </location>
</feature>
<evidence type="ECO:0000256" key="5">
    <source>
        <dbReference type="ARBA" id="ARBA00023136"/>
    </source>
</evidence>
<comment type="subcellular location">
    <subcellularLocation>
        <location evidence="1">Cell membrane</location>
        <topology evidence="1">Multi-pass membrane protein</topology>
    </subcellularLocation>
</comment>
<evidence type="ECO:0000256" key="1">
    <source>
        <dbReference type="ARBA" id="ARBA00004651"/>
    </source>
</evidence>
<comment type="caution">
    <text evidence="7">The sequence shown here is derived from an EMBL/GenBank/DDBJ whole genome shotgun (WGS) entry which is preliminary data.</text>
</comment>
<protein>
    <recommendedName>
        <fullName evidence="9">Polysaccharide biosynthesis protein</fullName>
    </recommendedName>
</protein>
<evidence type="ECO:0008006" key="9">
    <source>
        <dbReference type="Google" id="ProtNLM"/>
    </source>
</evidence>
<evidence type="ECO:0000256" key="3">
    <source>
        <dbReference type="ARBA" id="ARBA00022692"/>
    </source>
</evidence>
<accession>A0A3E4NFA1</accession>
<dbReference type="AlphaFoldDB" id="A0A3E4NFA1"/>
<dbReference type="InterPro" id="IPR050833">
    <property type="entry name" value="Poly_Biosynth_Transport"/>
</dbReference>
<name>A0A3E4NFA1_9BACE</name>
<feature type="transmembrane region" description="Helical" evidence="6">
    <location>
        <begin position="184"/>
        <end position="205"/>
    </location>
</feature>
<feature type="transmembrane region" description="Helical" evidence="6">
    <location>
        <begin position="377"/>
        <end position="397"/>
    </location>
</feature>
<dbReference type="PANTHER" id="PTHR30250:SF26">
    <property type="entry name" value="PSMA PROTEIN"/>
    <property type="match status" value="1"/>
</dbReference>
<keyword evidence="2" id="KW-1003">Cell membrane</keyword>
<keyword evidence="3 6" id="KW-0812">Transmembrane</keyword>
<evidence type="ECO:0000256" key="4">
    <source>
        <dbReference type="ARBA" id="ARBA00022989"/>
    </source>
</evidence>
<keyword evidence="5 6" id="KW-0472">Membrane</keyword>
<feature type="transmembrane region" description="Helical" evidence="6">
    <location>
        <begin position="155"/>
        <end position="177"/>
    </location>
</feature>
<reference evidence="7 8" key="1">
    <citation type="submission" date="2018-08" db="EMBL/GenBank/DDBJ databases">
        <title>A genome reference for cultivated species of the human gut microbiota.</title>
        <authorList>
            <person name="Zou Y."/>
            <person name="Xue W."/>
            <person name="Luo G."/>
        </authorList>
    </citation>
    <scope>NUCLEOTIDE SEQUENCE [LARGE SCALE GENOMIC DNA]</scope>
    <source>
        <strain evidence="7 8">TF10-34</strain>
    </source>
</reference>
<proteinExistence type="predicted"/>
<gene>
    <name evidence="7" type="ORF">DXD03_11740</name>
</gene>
<evidence type="ECO:0000256" key="6">
    <source>
        <dbReference type="SAM" id="Phobius"/>
    </source>
</evidence>
<sequence>MSTTTQVIKNTGFLYIKMAVTVSISLYTTRLILSSLGASDFGIFNIIGGAIVMLGFLNATMANATQRFMSYAEGEGNLIKKRQIFNVSIVLHIGVAVLTCILLLIVMRLLFNGVFNIPVQRIFAAKVIYLSAVASTVLTIINVPYDAVVNAHENMLYYSLIGIFECLLRLVIAFVCVYTNSDKLIVYGVLTAMIPLITLTIMKIYCHRKYDECVFSIRKYWDSNLLKRITSFFSWNFLTAISSLVSYYGSGLVLNHFFGTILSAAQGIANQVNGQLSNFSLNLMKAVNPVIVKRAGSHDMEAMNRVTLASGKFSTLLIVLFAVPFILEMHYVLRIWLKNVPEWTAMFCCMQLIVTVICQLTNSAATAIYAEGNIKRYAIYKSIMNVLPVCFTYLAYTLGGAPYWLYIFMIAIWSMGGDMVIIYYSNKQCGLKISDFLIQVVCPVLCISVCMFIGGFAIKSLFEESFLRLLFVCCMTSIVFGICVWNYALKKEERISVLQLISERLKRNKKNESFI</sequence>
<feature type="transmembrane region" description="Helical" evidence="6">
    <location>
        <begin position="41"/>
        <end position="64"/>
    </location>
</feature>
<evidence type="ECO:0000313" key="8">
    <source>
        <dbReference type="Proteomes" id="UP000261210"/>
    </source>
</evidence>
<feature type="transmembrane region" description="Helical" evidence="6">
    <location>
        <begin position="436"/>
        <end position="457"/>
    </location>
</feature>
<dbReference type="GO" id="GO:0005886">
    <property type="term" value="C:plasma membrane"/>
    <property type="evidence" value="ECO:0007669"/>
    <property type="project" value="UniProtKB-SubCell"/>
</dbReference>
<feature type="transmembrane region" description="Helical" evidence="6">
    <location>
        <begin position="469"/>
        <end position="489"/>
    </location>
</feature>
<dbReference type="EMBL" id="QSQU01000014">
    <property type="protein sequence ID" value="RGK62450.1"/>
    <property type="molecule type" value="Genomic_DNA"/>
</dbReference>
<evidence type="ECO:0000313" key="7">
    <source>
        <dbReference type="EMBL" id="RGK62450.1"/>
    </source>
</evidence>
<dbReference type="Proteomes" id="UP000261210">
    <property type="component" value="Unassembled WGS sequence"/>
</dbReference>
<feature type="transmembrane region" description="Helical" evidence="6">
    <location>
        <begin position="123"/>
        <end position="143"/>
    </location>
</feature>